<accession>F9NT41</accession>
<proteinExistence type="inferred from homology"/>
<dbReference type="Pfam" id="PF09587">
    <property type="entry name" value="PGA_cap"/>
    <property type="match status" value="1"/>
</dbReference>
<feature type="signal peptide" evidence="3">
    <location>
        <begin position="1"/>
        <end position="23"/>
    </location>
</feature>
<dbReference type="InterPro" id="IPR019079">
    <property type="entry name" value="Capsule_synth_CapA"/>
</dbReference>
<dbReference type="PATRIC" id="fig|1051006.4.peg.333"/>
<dbReference type="InterPro" id="IPR029052">
    <property type="entry name" value="Metallo-depent_PP-like"/>
</dbReference>
<dbReference type="PANTHER" id="PTHR33393">
    <property type="entry name" value="POLYGLUTAMINE SYNTHESIS ACCESSORY PROTEIN RV0574C-RELATED"/>
    <property type="match status" value="1"/>
</dbReference>
<dbReference type="Gene3D" id="3.60.21.10">
    <property type="match status" value="1"/>
</dbReference>
<dbReference type="InterPro" id="IPR052169">
    <property type="entry name" value="CW_Biosynth-Accessory"/>
</dbReference>
<feature type="region of interest" description="Disordered" evidence="2">
    <location>
        <begin position="25"/>
        <end position="76"/>
    </location>
</feature>
<comment type="caution">
    <text evidence="5">The sequence shown here is derived from an EMBL/GenBank/DDBJ whole genome shotgun (WGS) entry which is preliminary data.</text>
</comment>
<evidence type="ECO:0000259" key="4">
    <source>
        <dbReference type="SMART" id="SM00854"/>
    </source>
</evidence>
<sequence>MVLPRREWAVAALVTGLMASGCATTPPPDDTAVPLPATSTSTSTASAVPSRSTVGPTPAKVTSATPTKIAATQPSIHRSSNGSLTITVSGDLLWHPSTWRTAREDGHGKNDFAPMFGTVAPILRNADVSICHEEVPVAPTGSQYSGYPEFAVPAEIAKAIAAVGFDACSTASNHSFDRGMPGVKATLDALDAAHVQHSGTARTKHEADTPVIVSKGLKLGLVSGAYGLNGSTPPKSTPWAWSDIEADHLIKRAEAAKKAGADIVIVAAHSGLEYHHEPTEEQIRLAQRLTASPAVDMVYCHHSHVVEPWTRMNGKIVMYGLGNLVAQQSSNMPGTDEGVVGRVTFTVRSGKVSTTKAEYIPILIGSKNDGPIRIHAVDTELKSGIGNKAKLKNAQRDVSRTVESLGVNGVSEA</sequence>
<keyword evidence="3" id="KW-0732">Signal</keyword>
<reference evidence="5 6" key="1">
    <citation type="submission" date="2011-07" db="EMBL/GenBank/DDBJ databases">
        <title>Genome Sequence of Propionibacterium acnes SK182B-JCVI.</title>
        <authorList>
            <person name="Durkin A.S."/>
            <person name="Madupu R."/>
            <person name="Hostetler J."/>
            <person name="Radune D."/>
            <person name="Torralba M."/>
            <person name="Methe B."/>
            <person name="Sutton G."/>
            <person name="Strausberg R.L."/>
            <person name="Nelson K.E."/>
        </authorList>
    </citation>
    <scope>NUCLEOTIDE SEQUENCE [LARGE SCALE GENOMIC DNA]</scope>
    <source>
        <strain evidence="5 6">SK182B-JCVI</strain>
    </source>
</reference>
<protein>
    <submittedName>
        <fullName evidence="5">Bacterial capsule synthesis protein</fullName>
    </submittedName>
</protein>
<dbReference type="EMBL" id="AFUN01000007">
    <property type="protein sequence ID" value="EGR97799.1"/>
    <property type="molecule type" value="Genomic_DNA"/>
</dbReference>
<dbReference type="STRING" id="1574624.GCA_001642025_00608"/>
<evidence type="ECO:0000313" key="5">
    <source>
        <dbReference type="EMBL" id="EGR97799.1"/>
    </source>
</evidence>
<dbReference type="CDD" id="cd07381">
    <property type="entry name" value="MPP_CapA"/>
    <property type="match status" value="1"/>
</dbReference>
<feature type="chain" id="PRO_5038805312" evidence="3">
    <location>
        <begin position="24"/>
        <end position="413"/>
    </location>
</feature>
<dbReference type="SMART" id="SM00854">
    <property type="entry name" value="PGA_cap"/>
    <property type="match status" value="1"/>
</dbReference>
<name>F9NT41_9ACTN</name>
<dbReference type="SUPFAM" id="SSF56300">
    <property type="entry name" value="Metallo-dependent phosphatases"/>
    <property type="match status" value="1"/>
</dbReference>
<feature type="compositionally biased region" description="Polar residues" evidence="2">
    <location>
        <begin position="60"/>
        <end position="76"/>
    </location>
</feature>
<feature type="compositionally biased region" description="Low complexity" evidence="2">
    <location>
        <begin position="30"/>
        <end position="54"/>
    </location>
</feature>
<feature type="domain" description="Capsule synthesis protein CapA" evidence="4">
    <location>
        <begin position="85"/>
        <end position="328"/>
    </location>
</feature>
<evidence type="ECO:0000256" key="1">
    <source>
        <dbReference type="ARBA" id="ARBA00005662"/>
    </source>
</evidence>
<dbReference type="Proteomes" id="UP000007832">
    <property type="component" value="Unassembled WGS sequence"/>
</dbReference>
<comment type="similarity">
    <text evidence="1">Belongs to the CapA family.</text>
</comment>
<dbReference type="PANTHER" id="PTHR33393:SF13">
    <property type="entry name" value="PGA BIOSYNTHESIS PROTEIN CAPA"/>
    <property type="match status" value="1"/>
</dbReference>
<evidence type="ECO:0000256" key="2">
    <source>
        <dbReference type="SAM" id="MobiDB-lite"/>
    </source>
</evidence>
<dbReference type="AlphaFoldDB" id="F9NT41"/>
<gene>
    <name evidence="5" type="ORF">HMPREF1162_0209</name>
</gene>
<evidence type="ECO:0000256" key="3">
    <source>
        <dbReference type="SAM" id="SignalP"/>
    </source>
</evidence>
<organism evidence="5 6">
    <name type="scientific">[Propionibacterium] namnetense SK182B-JCVI</name>
    <dbReference type="NCBI Taxonomy" id="1051006"/>
    <lineage>
        <taxon>Bacteria</taxon>
        <taxon>Bacillati</taxon>
        <taxon>Actinomycetota</taxon>
        <taxon>Actinomycetes</taxon>
        <taxon>Propionibacteriales</taxon>
        <taxon>Propionibacteriaceae</taxon>
        <taxon>Cutibacterium</taxon>
    </lineage>
</organism>
<dbReference type="eggNOG" id="COG2843">
    <property type="taxonomic scope" value="Bacteria"/>
</dbReference>
<dbReference type="PROSITE" id="PS51257">
    <property type="entry name" value="PROKAR_LIPOPROTEIN"/>
    <property type="match status" value="1"/>
</dbReference>
<evidence type="ECO:0000313" key="6">
    <source>
        <dbReference type="Proteomes" id="UP000007832"/>
    </source>
</evidence>